<dbReference type="Pfam" id="PF00106">
    <property type="entry name" value="adh_short"/>
    <property type="match status" value="1"/>
</dbReference>
<dbReference type="GO" id="GO:0016020">
    <property type="term" value="C:membrane"/>
    <property type="evidence" value="ECO:0007669"/>
    <property type="project" value="UniProtKB-SubCell"/>
</dbReference>
<protein>
    <submittedName>
        <fullName evidence="6">Uncharacterized protein</fullName>
    </submittedName>
</protein>
<evidence type="ECO:0000313" key="7">
    <source>
        <dbReference type="Proteomes" id="UP000467840"/>
    </source>
</evidence>
<comment type="similarity">
    <text evidence="2">Belongs to the short-chain dehydrogenases/reductases (SDR) family.</text>
</comment>
<keyword evidence="7" id="KW-1185">Reference proteome</keyword>
<dbReference type="Gene3D" id="3.40.50.720">
    <property type="entry name" value="NAD(P)-binding Rossmann-like Domain"/>
    <property type="match status" value="1"/>
</dbReference>
<dbReference type="GO" id="GO:0005829">
    <property type="term" value="C:cytosol"/>
    <property type="evidence" value="ECO:0007669"/>
    <property type="project" value="TreeGrafter"/>
</dbReference>
<organism evidence="6 7">
    <name type="scientific">Hevea brasiliensis</name>
    <name type="common">Para rubber tree</name>
    <name type="synonym">Siphonia brasiliensis</name>
    <dbReference type="NCBI Taxonomy" id="3981"/>
    <lineage>
        <taxon>Eukaryota</taxon>
        <taxon>Viridiplantae</taxon>
        <taxon>Streptophyta</taxon>
        <taxon>Embryophyta</taxon>
        <taxon>Tracheophyta</taxon>
        <taxon>Spermatophyta</taxon>
        <taxon>Magnoliopsida</taxon>
        <taxon>eudicotyledons</taxon>
        <taxon>Gunneridae</taxon>
        <taxon>Pentapetalae</taxon>
        <taxon>rosids</taxon>
        <taxon>fabids</taxon>
        <taxon>Malpighiales</taxon>
        <taxon>Euphorbiaceae</taxon>
        <taxon>Crotonoideae</taxon>
        <taxon>Micrandreae</taxon>
        <taxon>Hevea</taxon>
    </lineage>
</organism>
<dbReference type="Proteomes" id="UP000467840">
    <property type="component" value="Chromosome 18"/>
</dbReference>
<dbReference type="AlphaFoldDB" id="A0A6A6L6B9"/>
<proteinExistence type="inferred from homology"/>
<comment type="subcellular location">
    <subcellularLocation>
        <location evidence="1">Membrane</location>
        <topology evidence="1">Single-pass type II membrane protein</topology>
    </subcellularLocation>
</comment>
<reference evidence="6 7" key="1">
    <citation type="journal article" date="2020" name="Mol. Plant">
        <title>The Chromosome-Based Rubber Tree Genome Provides New Insights into Spurge Genome Evolution and Rubber Biosynthesis.</title>
        <authorList>
            <person name="Liu J."/>
            <person name="Shi C."/>
            <person name="Shi C.C."/>
            <person name="Li W."/>
            <person name="Zhang Q.J."/>
            <person name="Zhang Y."/>
            <person name="Li K."/>
            <person name="Lu H.F."/>
            <person name="Shi C."/>
            <person name="Zhu S.T."/>
            <person name="Xiao Z.Y."/>
            <person name="Nan H."/>
            <person name="Yue Y."/>
            <person name="Zhu X.G."/>
            <person name="Wu Y."/>
            <person name="Hong X.N."/>
            <person name="Fan G.Y."/>
            <person name="Tong Y."/>
            <person name="Zhang D."/>
            <person name="Mao C.L."/>
            <person name="Liu Y.L."/>
            <person name="Hao S.J."/>
            <person name="Liu W.Q."/>
            <person name="Lv M.Q."/>
            <person name="Zhang H.B."/>
            <person name="Liu Y."/>
            <person name="Hu-Tang G.R."/>
            <person name="Wang J.P."/>
            <person name="Wang J.H."/>
            <person name="Sun Y.H."/>
            <person name="Ni S.B."/>
            <person name="Chen W.B."/>
            <person name="Zhang X.C."/>
            <person name="Jiao Y.N."/>
            <person name="Eichler E.E."/>
            <person name="Li G.H."/>
            <person name="Liu X."/>
            <person name="Gao L.Z."/>
        </authorList>
    </citation>
    <scope>NUCLEOTIDE SEQUENCE [LARGE SCALE GENOMIC DNA]</scope>
    <source>
        <strain evidence="7">cv. GT1</strain>
        <tissue evidence="6">Leaf</tissue>
    </source>
</reference>
<dbReference type="PRINTS" id="PR00081">
    <property type="entry name" value="GDHRDH"/>
</dbReference>
<keyword evidence="5" id="KW-0560">Oxidoreductase</keyword>
<dbReference type="EMBL" id="JAAGAX010000012">
    <property type="protein sequence ID" value="KAF2296992.1"/>
    <property type="molecule type" value="Genomic_DNA"/>
</dbReference>
<evidence type="ECO:0000256" key="3">
    <source>
        <dbReference type="ARBA" id="ARBA00022857"/>
    </source>
</evidence>
<evidence type="ECO:0000256" key="5">
    <source>
        <dbReference type="ARBA" id="ARBA00023002"/>
    </source>
</evidence>
<dbReference type="PANTHER" id="PTHR43391">
    <property type="entry name" value="RETINOL DEHYDROGENASE-RELATED"/>
    <property type="match status" value="1"/>
</dbReference>
<evidence type="ECO:0000256" key="1">
    <source>
        <dbReference type="ARBA" id="ARBA00004606"/>
    </source>
</evidence>
<dbReference type="GO" id="GO:0016491">
    <property type="term" value="F:oxidoreductase activity"/>
    <property type="evidence" value="ECO:0007669"/>
    <property type="project" value="UniProtKB-KW"/>
</dbReference>
<dbReference type="InterPro" id="IPR020904">
    <property type="entry name" value="Sc_DH/Rdtase_CS"/>
</dbReference>
<dbReference type="PANTHER" id="PTHR43391:SF14">
    <property type="entry name" value="DEHYDROGENASE_REDUCTASE SDR FAMILY PROTEIN 7-LIKE"/>
    <property type="match status" value="1"/>
</dbReference>
<evidence type="ECO:0000256" key="2">
    <source>
        <dbReference type="ARBA" id="ARBA00006484"/>
    </source>
</evidence>
<sequence length="396" mass="44518">MQEDPSVTMAAFNATRVLTIHKPSCISQPYPSLADDDDGFINSVLNWVVPPASLVMLACSWPALCFITTCEWLYNSFFSENMEDKVVIITGASSGIGEQIAYEYAKRGANLALIARRENRLRGIAEKSRHIGAKHVMIMAADVVKEDECRRFVNETVNFFGRVDHLVNTATLGHTFYVEEVVDTSVFPHLLDINFLGNVYPTFVALPYLHQTNGRIIVNAAVESWLPLPRMSLYAAAKAALVNFYETLRFELNAEVGITIATHGWIGSEMSRGKFRVEEGAEMQWIEEREVQATSGLVEDYAKLIVAGACRGDQYVKFPSWYDIFLLYRVFAPGVLNWTFRLLLATHSGRRTSVVGTGRNMPEDSPPRKFLTGSNSFSQHVQCICRNWNEKKPLVK</sequence>
<dbReference type="PROSITE" id="PS00061">
    <property type="entry name" value="ADH_SHORT"/>
    <property type="match status" value="1"/>
</dbReference>
<evidence type="ECO:0000313" key="6">
    <source>
        <dbReference type="EMBL" id="KAF2296992.1"/>
    </source>
</evidence>
<name>A0A6A6L6B9_HEVBR</name>
<gene>
    <name evidence="6" type="ORF">GH714_014164</name>
</gene>
<dbReference type="InterPro" id="IPR036291">
    <property type="entry name" value="NAD(P)-bd_dom_sf"/>
</dbReference>
<keyword evidence="4" id="KW-0735">Signal-anchor</keyword>
<keyword evidence="4" id="KW-0812">Transmembrane</keyword>
<dbReference type="InterPro" id="IPR002347">
    <property type="entry name" value="SDR_fam"/>
</dbReference>
<evidence type="ECO:0000256" key="4">
    <source>
        <dbReference type="ARBA" id="ARBA00022968"/>
    </source>
</evidence>
<accession>A0A6A6L6B9</accession>
<dbReference type="SUPFAM" id="SSF51735">
    <property type="entry name" value="NAD(P)-binding Rossmann-fold domains"/>
    <property type="match status" value="1"/>
</dbReference>
<comment type="caution">
    <text evidence="6">The sequence shown here is derived from an EMBL/GenBank/DDBJ whole genome shotgun (WGS) entry which is preliminary data.</text>
</comment>
<keyword evidence="3" id="KW-0521">NADP</keyword>